<comment type="caution">
    <text evidence="1">The sequence shown here is derived from an EMBL/GenBank/DDBJ whole genome shotgun (WGS) entry which is preliminary data.</text>
</comment>
<dbReference type="OrthoDB" id="5767434at2"/>
<dbReference type="EMBL" id="SACS01000001">
    <property type="protein sequence ID" value="RVU41746.1"/>
    <property type="molecule type" value="Genomic_DNA"/>
</dbReference>
<dbReference type="AlphaFoldDB" id="A0A437R4P3"/>
<evidence type="ECO:0000313" key="2">
    <source>
        <dbReference type="Proteomes" id="UP000283077"/>
    </source>
</evidence>
<dbReference type="RefSeq" id="WP_068067310.1">
    <property type="nucleotide sequence ID" value="NZ_SACS01000001.1"/>
</dbReference>
<organism evidence="1 2">
    <name type="scientific">Rheinheimera riviphila</name>
    <dbReference type="NCBI Taxonomy" id="1834037"/>
    <lineage>
        <taxon>Bacteria</taxon>
        <taxon>Pseudomonadati</taxon>
        <taxon>Pseudomonadota</taxon>
        <taxon>Gammaproteobacteria</taxon>
        <taxon>Chromatiales</taxon>
        <taxon>Chromatiaceae</taxon>
        <taxon>Rheinheimera</taxon>
    </lineage>
</organism>
<dbReference type="Proteomes" id="UP000283077">
    <property type="component" value="Unassembled WGS sequence"/>
</dbReference>
<name>A0A437R4P3_9GAMM</name>
<gene>
    <name evidence="1" type="ORF">EOE67_00675</name>
</gene>
<sequence length="124" mass="13893">MATQRFTLDADGNIDSAESSITVQKGEVVTFELENNSGFPVLDWGLYFNNPFSYNQSMRYSFGSTEHNGNLYSAQQTVCTDTDTDKVAMYNAYAIYVLVETPQGQQHIYQKDPEIIVEGGDIII</sequence>
<evidence type="ECO:0000313" key="1">
    <source>
        <dbReference type="EMBL" id="RVU41746.1"/>
    </source>
</evidence>
<protein>
    <submittedName>
        <fullName evidence="1">Uncharacterized protein</fullName>
    </submittedName>
</protein>
<reference evidence="1 2" key="1">
    <citation type="submission" date="2019-01" db="EMBL/GenBank/DDBJ databases">
        <authorList>
            <person name="Chen W.-M."/>
        </authorList>
    </citation>
    <scope>NUCLEOTIDE SEQUENCE [LARGE SCALE GENOMIC DNA]</scope>
    <source>
        <strain evidence="1 2">KYPC3</strain>
    </source>
</reference>
<proteinExistence type="predicted"/>
<keyword evidence="2" id="KW-1185">Reference proteome</keyword>
<accession>A0A437R4P3</accession>